<keyword evidence="4" id="KW-1185">Reference proteome</keyword>
<evidence type="ECO:0000313" key="4">
    <source>
        <dbReference type="Proteomes" id="UP000680279"/>
    </source>
</evidence>
<proteinExistence type="inferred from homology"/>
<name>A0ABQ4K4I3_9BACI</name>
<comment type="similarity">
    <text evidence="1">Belongs to the LutA/YkgE family.</text>
</comment>
<dbReference type="InterPro" id="IPR004017">
    <property type="entry name" value="Cys_rich_dom"/>
</dbReference>
<protein>
    <recommendedName>
        <fullName evidence="1">Lactate utilization protein A</fullName>
    </recommendedName>
</protein>
<organism evidence="3 4">
    <name type="scientific">Siminovitchia fordii</name>
    <dbReference type="NCBI Taxonomy" id="254759"/>
    <lineage>
        <taxon>Bacteria</taxon>
        <taxon>Bacillati</taxon>
        <taxon>Bacillota</taxon>
        <taxon>Bacilli</taxon>
        <taxon>Bacillales</taxon>
        <taxon>Bacillaceae</taxon>
        <taxon>Siminovitchia</taxon>
    </lineage>
</organism>
<gene>
    <name evidence="1 3" type="primary">lutA</name>
    <name evidence="3" type="ORF">J1TS3_17710</name>
</gene>
<evidence type="ECO:0000256" key="1">
    <source>
        <dbReference type="HAMAP-Rule" id="MF_02105"/>
    </source>
</evidence>
<dbReference type="PANTHER" id="PTHR30296">
    <property type="entry name" value="UNCHARACTERIZED PROTEIN YKGE"/>
    <property type="match status" value="1"/>
</dbReference>
<accession>A0ABQ4K4I3</accession>
<sequence length="240" mass="26638">MKVSLFITCLADVFYPEVGMDVVEVLERAGCEVDFPEGQTCCGQPAYSTGYLEEAKEAMKQMITTFADSEYVVTPSGSCAYMFKEYPEFFKGDSYWEDKAKKLADKTYEFSQFLVEVLKVEDVGASFEGRATYHKSCHMTRLLGVKDAPMTLLKNVEGLELEPLPRSQDCCGFGGTFSVKMGDISSAMVDEKVEHIKETGADVLIGGDCGCLMNIGGRIKREELPIKVMHLAEMLNRTKA</sequence>
<dbReference type="EMBL" id="BOQT01000005">
    <property type="protein sequence ID" value="GIN20637.1"/>
    <property type="molecule type" value="Genomic_DNA"/>
</dbReference>
<dbReference type="HAMAP" id="MF_02105">
    <property type="entry name" value="LutA"/>
    <property type="match status" value="1"/>
</dbReference>
<evidence type="ECO:0000313" key="3">
    <source>
        <dbReference type="EMBL" id="GIN20637.1"/>
    </source>
</evidence>
<dbReference type="InterPro" id="IPR022822">
    <property type="entry name" value="LutA"/>
</dbReference>
<feature type="domain" description="Cysteine-rich" evidence="2">
    <location>
        <begin position="3"/>
        <end position="84"/>
    </location>
</feature>
<comment type="caution">
    <text evidence="3">The sequence shown here is derived from an EMBL/GenBank/DDBJ whole genome shotgun (WGS) entry which is preliminary data.</text>
</comment>
<dbReference type="Pfam" id="PF02754">
    <property type="entry name" value="CCG"/>
    <property type="match status" value="2"/>
</dbReference>
<dbReference type="RefSeq" id="WP_018707079.1">
    <property type="nucleotide sequence ID" value="NZ_BOQT01000005.1"/>
</dbReference>
<feature type="domain" description="Cysteine-rich" evidence="2">
    <location>
        <begin position="132"/>
        <end position="215"/>
    </location>
</feature>
<dbReference type="Proteomes" id="UP000680279">
    <property type="component" value="Unassembled WGS sequence"/>
</dbReference>
<reference evidence="3 4" key="1">
    <citation type="submission" date="2021-03" db="EMBL/GenBank/DDBJ databases">
        <title>Antimicrobial resistance genes in bacteria isolated from Japanese honey, and their potential for conferring macrolide and lincosamide resistance in the American foulbrood pathogen Paenibacillus larvae.</title>
        <authorList>
            <person name="Okamoto M."/>
            <person name="Kumagai M."/>
            <person name="Kanamori H."/>
            <person name="Takamatsu D."/>
        </authorList>
    </citation>
    <scope>NUCLEOTIDE SEQUENCE [LARGE SCALE GENOMIC DNA]</scope>
    <source>
        <strain evidence="3 4">J1TS3</strain>
    </source>
</reference>
<evidence type="ECO:0000259" key="2">
    <source>
        <dbReference type="Pfam" id="PF02754"/>
    </source>
</evidence>
<dbReference type="PANTHER" id="PTHR30296:SF0">
    <property type="entry name" value="LACTATE UTILIZATION PROTEIN A"/>
    <property type="match status" value="1"/>
</dbReference>
<comment type="function">
    <text evidence="1">Is involved in L-lactate degradation and allows cells to grow with lactate as the sole carbon source.</text>
</comment>